<evidence type="ECO:0000256" key="9">
    <source>
        <dbReference type="SAM" id="MobiDB-lite"/>
    </source>
</evidence>
<dbReference type="SUPFAM" id="SSF55753">
    <property type="entry name" value="Actin depolymerizing proteins"/>
    <property type="match status" value="1"/>
</dbReference>
<name>A0A6J1MBS9_DROHY</name>
<evidence type="ECO:0000256" key="7">
    <source>
        <dbReference type="ARBA" id="ARBA00023212"/>
    </source>
</evidence>
<dbReference type="GO" id="GO:0030833">
    <property type="term" value="P:regulation of actin filament polymerization"/>
    <property type="evidence" value="ECO:0007669"/>
    <property type="project" value="TreeGrafter"/>
</dbReference>
<dbReference type="GO" id="GO:0005884">
    <property type="term" value="C:actin filament"/>
    <property type="evidence" value="ECO:0007669"/>
    <property type="project" value="TreeGrafter"/>
</dbReference>
<dbReference type="Pfam" id="PF00241">
    <property type="entry name" value="Cofilin_ADF"/>
    <property type="match status" value="1"/>
</dbReference>
<keyword evidence="7" id="KW-0206">Cytoskeleton</keyword>
<comment type="subcellular location">
    <subcellularLocation>
        <location evidence="1">Cytoplasm</location>
        <location evidence="1">Cytoskeleton</location>
    </subcellularLocation>
</comment>
<dbReference type="InterPro" id="IPR036028">
    <property type="entry name" value="SH3-like_dom_sf"/>
</dbReference>
<dbReference type="KEGG" id="dhe:111604290"/>
<feature type="compositionally biased region" description="Low complexity" evidence="9">
    <location>
        <begin position="404"/>
        <end position="415"/>
    </location>
</feature>
<dbReference type="GO" id="GO:0030427">
    <property type="term" value="C:site of polarized growth"/>
    <property type="evidence" value="ECO:0007669"/>
    <property type="project" value="TreeGrafter"/>
</dbReference>
<dbReference type="GO" id="GO:0048812">
    <property type="term" value="P:neuron projection morphogenesis"/>
    <property type="evidence" value="ECO:0007669"/>
    <property type="project" value="TreeGrafter"/>
</dbReference>
<dbReference type="AlphaFoldDB" id="A0A6J1MBS9"/>
<evidence type="ECO:0000313" key="13">
    <source>
        <dbReference type="RefSeq" id="XP_023178076.1"/>
    </source>
</evidence>
<feature type="region of interest" description="Disordered" evidence="9">
    <location>
        <begin position="381"/>
        <end position="425"/>
    </location>
</feature>
<reference evidence="13" key="1">
    <citation type="submission" date="2025-08" db="UniProtKB">
        <authorList>
            <consortium name="RefSeq"/>
        </authorList>
    </citation>
    <scope>IDENTIFICATION</scope>
    <source>
        <strain evidence="13">15085-1641.00</strain>
        <tissue evidence="13">Whole body</tissue>
    </source>
</reference>
<evidence type="ECO:0000256" key="4">
    <source>
        <dbReference type="ARBA" id="ARBA00022490"/>
    </source>
</evidence>
<dbReference type="GO" id="GO:0051015">
    <property type="term" value="F:actin filament binding"/>
    <property type="evidence" value="ECO:0007669"/>
    <property type="project" value="TreeGrafter"/>
</dbReference>
<evidence type="ECO:0000256" key="6">
    <source>
        <dbReference type="ARBA" id="ARBA00023203"/>
    </source>
</evidence>
<evidence type="ECO:0000259" key="10">
    <source>
        <dbReference type="PROSITE" id="PS50002"/>
    </source>
</evidence>
<evidence type="ECO:0000256" key="8">
    <source>
        <dbReference type="PROSITE-ProRule" id="PRU00192"/>
    </source>
</evidence>
<evidence type="ECO:0000259" key="11">
    <source>
        <dbReference type="PROSITE" id="PS51263"/>
    </source>
</evidence>
<dbReference type="GO" id="GO:0030027">
    <property type="term" value="C:lamellipodium"/>
    <property type="evidence" value="ECO:0007669"/>
    <property type="project" value="TreeGrafter"/>
</dbReference>
<dbReference type="Pfam" id="PF00018">
    <property type="entry name" value="SH3_1"/>
    <property type="match status" value="1"/>
</dbReference>
<sequence>MAISFEKHRAEIVDAWKDVLSAKSNTNWALFGYEAQTNELKVVGKGEGGVEELTEDLNSGKIMYAFLQIEDPKTGLNKYLLINWQGEGAPVIRKGTCANHIHDVGKFLSGAHLTINARNEDDIDLDRLLKKLSTVSSAYSFKEPRGVVEEQKAPVGTNYTRVIPTKELNATVMQDFWKKEEAEEKNRIGAEREAKRLDLLKLEQEQRAREEKEHNEREKLVISTTKLQPAHVPIKTSPQPLSPEKTSASFANNLSDAERMRQARNQEARELIGSRVGAAKAMFTKHTSEGQLQSKLNTQPPAKPARNSIAQRINVFNHNQPQDTAIPLPQQSAAPPKMQVAIEPAAAVMAEVPVVAEVNSIASITEEEVQQPEDLPLAHESEQFSTIKRSPHSKTNSVQSQSPDETTSSNETDTTVFKEEEEVRTKVSVTVQQSQSVKTSGLSTLERNTLTDLVNEDDFICQETLGDLGLRARALYDYQAADESEITFDPGDVITHIDQIDEGWWQGLGPDGTYGLFPANYVEIIN</sequence>
<evidence type="ECO:0000313" key="12">
    <source>
        <dbReference type="Proteomes" id="UP000504633"/>
    </source>
</evidence>
<dbReference type="Proteomes" id="UP000504633">
    <property type="component" value="Unplaced"/>
</dbReference>
<keyword evidence="6" id="KW-0009">Actin-binding</keyword>
<dbReference type="GO" id="GO:0098974">
    <property type="term" value="P:postsynaptic actin cytoskeleton organization"/>
    <property type="evidence" value="ECO:0007669"/>
    <property type="project" value="TreeGrafter"/>
</dbReference>
<dbReference type="GeneID" id="111604290"/>
<accession>A0A6J1MBS9</accession>
<dbReference type="CTD" id="39520"/>
<dbReference type="SMART" id="SM00326">
    <property type="entry name" value="SH3"/>
    <property type="match status" value="1"/>
</dbReference>
<dbReference type="SMART" id="SM00102">
    <property type="entry name" value="ADF"/>
    <property type="match status" value="1"/>
</dbReference>
<evidence type="ECO:0000256" key="2">
    <source>
        <dbReference type="ARBA" id="ARBA00011039"/>
    </source>
</evidence>
<dbReference type="CDD" id="cd11960">
    <property type="entry name" value="SH3_Abp1_eu"/>
    <property type="match status" value="1"/>
</dbReference>
<dbReference type="Gene3D" id="3.40.20.10">
    <property type="entry name" value="Severin"/>
    <property type="match status" value="1"/>
</dbReference>
<keyword evidence="3 8" id="KW-0728">SH3 domain</keyword>
<dbReference type="PANTHER" id="PTHR10829:SF25">
    <property type="entry name" value="DREBRIN-LIKE PROTEIN"/>
    <property type="match status" value="1"/>
</dbReference>
<dbReference type="Gene3D" id="2.30.30.40">
    <property type="entry name" value="SH3 Domains"/>
    <property type="match status" value="1"/>
</dbReference>
<keyword evidence="4" id="KW-0963">Cytoplasm</keyword>
<keyword evidence="12" id="KW-1185">Reference proteome</keyword>
<dbReference type="PRINTS" id="PR00499">
    <property type="entry name" value="P67PHOX"/>
</dbReference>
<dbReference type="InterPro" id="IPR001452">
    <property type="entry name" value="SH3_domain"/>
</dbReference>
<dbReference type="PRINTS" id="PR00452">
    <property type="entry name" value="SH3DOMAIN"/>
</dbReference>
<organism evidence="12 13">
    <name type="scientific">Drosophila hydei</name>
    <name type="common">Fruit fly</name>
    <dbReference type="NCBI Taxonomy" id="7224"/>
    <lineage>
        <taxon>Eukaryota</taxon>
        <taxon>Metazoa</taxon>
        <taxon>Ecdysozoa</taxon>
        <taxon>Arthropoda</taxon>
        <taxon>Hexapoda</taxon>
        <taxon>Insecta</taxon>
        <taxon>Pterygota</taxon>
        <taxon>Neoptera</taxon>
        <taxon>Endopterygota</taxon>
        <taxon>Diptera</taxon>
        <taxon>Brachycera</taxon>
        <taxon>Muscomorpha</taxon>
        <taxon>Ephydroidea</taxon>
        <taxon>Drosophilidae</taxon>
        <taxon>Drosophila</taxon>
    </lineage>
</organism>
<evidence type="ECO:0000256" key="3">
    <source>
        <dbReference type="ARBA" id="ARBA00022443"/>
    </source>
</evidence>
<dbReference type="PANTHER" id="PTHR10829">
    <property type="entry name" value="CORTACTIN AND DREBRIN"/>
    <property type="match status" value="1"/>
</dbReference>
<dbReference type="GO" id="GO:0030425">
    <property type="term" value="C:dendrite"/>
    <property type="evidence" value="ECO:0007669"/>
    <property type="project" value="TreeGrafter"/>
</dbReference>
<dbReference type="CDD" id="cd11281">
    <property type="entry name" value="ADF_drebrin_like"/>
    <property type="match status" value="1"/>
</dbReference>
<dbReference type="InterPro" id="IPR029006">
    <property type="entry name" value="ADF-H/Gelsolin-like_dom_sf"/>
</dbReference>
<dbReference type="OrthoDB" id="5971719at2759"/>
<protein>
    <submittedName>
        <fullName evidence="13">Drebrin-like protein</fullName>
    </submittedName>
</protein>
<feature type="domain" description="SH3" evidence="10">
    <location>
        <begin position="467"/>
        <end position="526"/>
    </location>
</feature>
<dbReference type="GO" id="GO:0045211">
    <property type="term" value="C:postsynaptic membrane"/>
    <property type="evidence" value="ECO:0007669"/>
    <property type="project" value="TreeGrafter"/>
</dbReference>
<feature type="compositionally biased region" description="Basic and acidic residues" evidence="9">
    <location>
        <begin position="416"/>
        <end position="425"/>
    </location>
</feature>
<feature type="domain" description="ADF-H" evidence="11">
    <location>
        <begin position="2"/>
        <end position="133"/>
    </location>
</feature>
<dbReference type="PROSITE" id="PS51263">
    <property type="entry name" value="ADF_H"/>
    <property type="match status" value="1"/>
</dbReference>
<dbReference type="FunFam" id="2.30.30.40:FF:000046">
    <property type="entry name" value="Drebrin-like protein isoform B"/>
    <property type="match status" value="1"/>
</dbReference>
<dbReference type="GO" id="GO:0030864">
    <property type="term" value="C:cortical actin cytoskeleton"/>
    <property type="evidence" value="ECO:0007669"/>
    <property type="project" value="TreeGrafter"/>
</dbReference>
<evidence type="ECO:0000256" key="1">
    <source>
        <dbReference type="ARBA" id="ARBA00004245"/>
    </source>
</evidence>
<dbReference type="InterPro" id="IPR002108">
    <property type="entry name" value="ADF-H"/>
</dbReference>
<comment type="similarity">
    <text evidence="2">Belongs to the ABP1 family.</text>
</comment>
<dbReference type="GO" id="GO:0014069">
    <property type="term" value="C:postsynaptic density"/>
    <property type="evidence" value="ECO:0007669"/>
    <property type="project" value="TreeGrafter"/>
</dbReference>
<evidence type="ECO:0000256" key="5">
    <source>
        <dbReference type="ARBA" id="ARBA00023054"/>
    </source>
</evidence>
<proteinExistence type="inferred from homology"/>
<dbReference type="PROSITE" id="PS50002">
    <property type="entry name" value="SH3"/>
    <property type="match status" value="1"/>
</dbReference>
<dbReference type="FunFam" id="3.40.20.10:FF:000011">
    <property type="entry name" value="Drebrin-like protein B"/>
    <property type="match status" value="1"/>
</dbReference>
<dbReference type="SUPFAM" id="SSF50044">
    <property type="entry name" value="SH3-domain"/>
    <property type="match status" value="1"/>
</dbReference>
<dbReference type="GO" id="GO:0045773">
    <property type="term" value="P:positive regulation of axon extension"/>
    <property type="evidence" value="ECO:0007669"/>
    <property type="project" value="TreeGrafter"/>
</dbReference>
<dbReference type="RefSeq" id="XP_023178076.1">
    <property type="nucleotide sequence ID" value="XM_023322308.2"/>
</dbReference>
<dbReference type="OMA" id="FKEPRGA"/>
<dbReference type="InterPro" id="IPR035717">
    <property type="entry name" value="Drebrin-like_SH3"/>
</dbReference>
<gene>
    <name evidence="13" type="primary">LOC111604290</name>
</gene>
<keyword evidence="5" id="KW-0175">Coiled coil</keyword>
<feature type="compositionally biased region" description="Polar residues" evidence="9">
    <location>
        <begin position="383"/>
        <end position="403"/>
    </location>
</feature>